<proteinExistence type="predicted"/>
<feature type="signal peptide" evidence="1">
    <location>
        <begin position="1"/>
        <end position="21"/>
    </location>
</feature>
<feature type="chain" id="PRO_5004518407" evidence="1">
    <location>
        <begin position="22"/>
        <end position="177"/>
    </location>
</feature>
<dbReference type="EMBL" id="KE148149">
    <property type="protein sequence ID" value="EPE08102.1"/>
    <property type="molecule type" value="Genomic_DNA"/>
</dbReference>
<dbReference type="AlphaFoldDB" id="S3C5N0"/>
<dbReference type="HOGENOM" id="CLU_091392_0_1_1"/>
<dbReference type="PANTHER" id="PTHR38123:SF6">
    <property type="entry name" value="CELL WALL SERINE-THREONINE-RICH GALACTOMANNOPROTEIN MP1 (AFU_ORTHOLOGUE AFUA_4G03240)"/>
    <property type="match status" value="1"/>
</dbReference>
<name>S3C5N0_OPHP1</name>
<dbReference type="PANTHER" id="PTHR38123">
    <property type="entry name" value="CELL WALL SERINE-THREONINE-RICH GALACTOMANNOPROTEIN MP1 (AFU_ORTHOLOGUE AFUA_4G03240)"/>
    <property type="match status" value="1"/>
</dbReference>
<keyword evidence="3" id="KW-1185">Reference proteome</keyword>
<sequence>MRASSLLQAVLPALLAGRAIASGTTIVSALNTVDSKTEALDSTVKSWSGDILGSFPILTKSASLLLAIHKGKDAAEDSDALTSDEALGIASAVTTLATSVNSTMTTIIAAHEKFEHLLLAPVVLLDLKAQKAASDDMSNAIVAKVPAALQGIAQNLVAPIDASFNLAIDAYSISNGI</sequence>
<gene>
    <name evidence="2" type="ORF">F503_00885</name>
</gene>
<dbReference type="OMA" id="DINQGTR"/>
<dbReference type="VEuPathDB" id="FungiDB:F503_00885"/>
<dbReference type="InterPro" id="IPR021054">
    <property type="entry name" value="Cell_wall_mannoprotein_1"/>
</dbReference>
<protein>
    <submittedName>
        <fullName evidence="2">Antigenic cell wall galactomannoprotein</fullName>
    </submittedName>
</protein>
<dbReference type="Proteomes" id="UP000016923">
    <property type="component" value="Unassembled WGS sequence"/>
</dbReference>
<dbReference type="eggNOG" id="ENOG502SR1T">
    <property type="taxonomic scope" value="Eukaryota"/>
</dbReference>
<keyword evidence="1" id="KW-0732">Signal</keyword>
<dbReference type="GO" id="GO:0005576">
    <property type="term" value="C:extracellular region"/>
    <property type="evidence" value="ECO:0007669"/>
    <property type="project" value="TreeGrafter"/>
</dbReference>
<evidence type="ECO:0000256" key="1">
    <source>
        <dbReference type="SAM" id="SignalP"/>
    </source>
</evidence>
<evidence type="ECO:0000313" key="2">
    <source>
        <dbReference type="EMBL" id="EPE08102.1"/>
    </source>
</evidence>
<dbReference type="Gene3D" id="1.20.1280.140">
    <property type="match status" value="1"/>
</dbReference>
<dbReference type="OrthoDB" id="2422134at2759"/>
<accession>S3C5N0</accession>
<dbReference type="Pfam" id="PF12296">
    <property type="entry name" value="HsbA"/>
    <property type="match status" value="1"/>
</dbReference>
<reference evidence="2 3" key="1">
    <citation type="journal article" date="2013" name="BMC Genomics">
        <title>The genome and transcriptome of the pine saprophyte Ophiostoma piceae, and a comparison with the bark beetle-associated pine pathogen Grosmannia clavigera.</title>
        <authorList>
            <person name="Haridas S."/>
            <person name="Wang Y."/>
            <person name="Lim L."/>
            <person name="Massoumi Alamouti S."/>
            <person name="Jackman S."/>
            <person name="Docking R."/>
            <person name="Robertson G."/>
            <person name="Birol I."/>
            <person name="Bohlmann J."/>
            <person name="Breuil C."/>
        </authorList>
    </citation>
    <scope>NUCLEOTIDE SEQUENCE [LARGE SCALE GENOMIC DNA]</scope>
    <source>
        <strain evidence="2 3">UAMH 11346</strain>
    </source>
</reference>
<evidence type="ECO:0000313" key="3">
    <source>
        <dbReference type="Proteomes" id="UP000016923"/>
    </source>
</evidence>
<organism evidence="2 3">
    <name type="scientific">Ophiostoma piceae (strain UAMH 11346)</name>
    <name type="common">Sap stain fungus</name>
    <dbReference type="NCBI Taxonomy" id="1262450"/>
    <lineage>
        <taxon>Eukaryota</taxon>
        <taxon>Fungi</taxon>
        <taxon>Dikarya</taxon>
        <taxon>Ascomycota</taxon>
        <taxon>Pezizomycotina</taxon>
        <taxon>Sordariomycetes</taxon>
        <taxon>Sordariomycetidae</taxon>
        <taxon>Ophiostomatales</taxon>
        <taxon>Ophiostomataceae</taxon>
        <taxon>Ophiostoma</taxon>
    </lineage>
</organism>